<dbReference type="EMBL" id="CP002363">
    <property type="protein sequence ID" value="ADV65532.1"/>
    <property type="molecule type" value="Genomic_DNA"/>
</dbReference>
<dbReference type="STRING" id="765177.Desmu_1236"/>
<dbReference type="RefSeq" id="WP_013562754.1">
    <property type="nucleotide sequence ID" value="NC_014961.1"/>
</dbReference>
<dbReference type="SUPFAM" id="SSF102891">
    <property type="entry name" value="Hypothetical protein Ta1206"/>
    <property type="match status" value="1"/>
</dbReference>
<sequence>MESSELVRVKKIVVGGKTLTGIEVSLPNSPPAVILIGEKGFAMCGLLDIQAAERLGVAAVKVSGVRSVEDMLGKEISDATVKAREQGLLKGVKLVEVVDKL</sequence>
<name>E8R767_DESM0</name>
<proteinExistence type="predicted"/>
<evidence type="ECO:0000313" key="1">
    <source>
        <dbReference type="EMBL" id="ADV65532.1"/>
    </source>
</evidence>
<dbReference type="HOGENOM" id="CLU_160472_0_0_2"/>
<dbReference type="KEGG" id="dmu:Desmu_1236"/>
<dbReference type="GeneID" id="10153954"/>
<protein>
    <recommendedName>
        <fullName evidence="3">DUF1805 domain-containing protein</fullName>
    </recommendedName>
</protein>
<dbReference type="eggNOG" id="arCOG04424">
    <property type="taxonomic scope" value="Archaea"/>
</dbReference>
<dbReference type="Proteomes" id="UP000001068">
    <property type="component" value="Chromosome"/>
</dbReference>
<dbReference type="Gene3D" id="3.30.1980.10">
    <property type="entry name" value="Hypothetical protein YunC"/>
    <property type="match status" value="1"/>
</dbReference>
<reference evidence="2" key="1">
    <citation type="submission" date="2010-11" db="EMBL/GenBank/DDBJ databases">
        <title>The complete genome of Desulfurococcus mucosus DSM 2162.</title>
        <authorList>
            <consortium name="US DOE Joint Genome Institute (JGI-PGF)"/>
            <person name="Lucas S."/>
            <person name="Copeland A."/>
            <person name="Lapidus A."/>
            <person name="Bruce D."/>
            <person name="Goodwin L."/>
            <person name="Pitluck S."/>
            <person name="Kyrpides N."/>
            <person name="Mavromatis K."/>
            <person name="Pagani I."/>
            <person name="Ivanova N."/>
            <person name="Ovchinnikova G."/>
            <person name="Chertkov O."/>
            <person name="Held B."/>
            <person name="Brettin T."/>
            <person name="Detter J.C."/>
            <person name="Tapia R."/>
            <person name="Han C."/>
            <person name="Land M."/>
            <person name="Hauser L."/>
            <person name="Markowitz V."/>
            <person name="Cheng J.-F."/>
            <person name="Hugenholtz P."/>
            <person name="Woyke T."/>
            <person name="Wu D."/>
            <person name="Wirth R."/>
            <person name="Bilek Y."/>
            <person name="Hader T."/>
            <person name="Klenk H.-P."/>
            <person name="Eisen J.A."/>
        </authorList>
    </citation>
    <scope>NUCLEOTIDE SEQUENCE [LARGE SCALE GENOMIC DNA]</scope>
    <source>
        <strain evidence="2">ATCC 35584 / DSM 2162 / JCM 9187 / O7/1</strain>
    </source>
</reference>
<dbReference type="AlphaFoldDB" id="E8R767"/>
<organism evidence="1 2">
    <name type="scientific">Desulfurococcus mucosus (strain ATCC 35584 / DSM 2162 / JCM 9187 / O7/1)</name>
    <dbReference type="NCBI Taxonomy" id="765177"/>
    <lineage>
        <taxon>Archaea</taxon>
        <taxon>Thermoproteota</taxon>
        <taxon>Thermoprotei</taxon>
        <taxon>Desulfurococcales</taxon>
        <taxon>Desulfurococcaceae</taxon>
        <taxon>Desulfurococcus</taxon>
    </lineage>
</organism>
<dbReference type="OrthoDB" id="120833at2157"/>
<dbReference type="InterPro" id="IPR036493">
    <property type="entry name" value="YunC_sf"/>
</dbReference>
<gene>
    <name evidence="1" type="ordered locus">Desmu_1236</name>
</gene>
<reference evidence="1 2" key="2">
    <citation type="journal article" date="2011" name="Stand. Genomic Sci.">
        <title>Complete genome sequence of Desulfurococcus mucosus type strain (O7/1).</title>
        <authorList>
            <person name="Wirth R."/>
            <person name="Chertkov O."/>
            <person name="Held B."/>
            <person name="Lapidus A."/>
            <person name="Nolan M."/>
            <person name="Lucas S."/>
            <person name="Hammon N."/>
            <person name="Deshpande S."/>
            <person name="Cheng J.F."/>
            <person name="Tapia R."/>
            <person name="Han C."/>
            <person name="Goodwin L."/>
            <person name="Pitluck S."/>
            <person name="Liolios K."/>
            <person name="Ioanna P."/>
            <person name="Ivanova N."/>
            <person name="Mavromatis K."/>
            <person name="Mikhailova N."/>
            <person name="Pati A."/>
            <person name="Chen A."/>
            <person name="Palaniappan K."/>
            <person name="Land M."/>
            <person name="Hauser L."/>
            <person name="Chang Y.J."/>
            <person name="Jeffries C.D."/>
            <person name="Bilek Y."/>
            <person name="Hader T."/>
            <person name="Rohde M."/>
            <person name="Spring S."/>
            <person name="Sikorski J."/>
            <person name="Goker M."/>
            <person name="Woyke T."/>
            <person name="Bristow J."/>
            <person name="Eisen J.A."/>
            <person name="Markowitz V."/>
            <person name="Hugenholtz P."/>
            <person name="Kyrpides N.C."/>
            <person name="Klenk H.P."/>
        </authorList>
    </citation>
    <scope>NUCLEOTIDE SEQUENCE [LARGE SCALE GENOMIC DNA]</scope>
    <source>
        <strain evidence="2">ATCC 35584 / DSM 2162 / JCM 9187 / O7/1</strain>
    </source>
</reference>
<dbReference type="InterPro" id="IPR014931">
    <property type="entry name" value="DUF1805"/>
</dbReference>
<keyword evidence="2" id="KW-1185">Reference proteome</keyword>
<accession>E8R767</accession>
<evidence type="ECO:0008006" key="3">
    <source>
        <dbReference type="Google" id="ProtNLM"/>
    </source>
</evidence>
<evidence type="ECO:0000313" key="2">
    <source>
        <dbReference type="Proteomes" id="UP000001068"/>
    </source>
</evidence>
<dbReference type="Pfam" id="PF08827">
    <property type="entry name" value="DUF1805"/>
    <property type="match status" value="1"/>
</dbReference>